<keyword evidence="2" id="KW-0808">Transferase</keyword>
<dbReference type="SUPFAM" id="SSF53335">
    <property type="entry name" value="S-adenosyl-L-methionine-dependent methyltransferases"/>
    <property type="match status" value="1"/>
</dbReference>
<dbReference type="GO" id="GO:0032259">
    <property type="term" value="P:methylation"/>
    <property type="evidence" value="ECO:0007669"/>
    <property type="project" value="UniProtKB-KW"/>
</dbReference>
<gene>
    <name evidence="2" type="ORF">DNFV4_04439</name>
</gene>
<dbReference type="Gene3D" id="3.40.50.150">
    <property type="entry name" value="Vaccinia Virus protein VP39"/>
    <property type="match status" value="1"/>
</dbReference>
<dbReference type="Pfam" id="PF08241">
    <property type="entry name" value="Methyltransf_11"/>
    <property type="match status" value="1"/>
</dbReference>
<dbReference type="RefSeq" id="WP_289271418.1">
    <property type="nucleotide sequence ID" value="NZ_OX365700.1"/>
</dbReference>
<dbReference type="InterPro" id="IPR029063">
    <property type="entry name" value="SAM-dependent_MTases_sf"/>
</dbReference>
<sequence>MSDYEYIFNTRGGSYNEACRALPSVRETERSLLINLLDAAPGHQCCDAPAGGGYLAEGLEQRRGHHRGIICLEPAEGFLHGVAPRFDRVLGSLTVMPLASETMDRIGSLAGLHHIESKLDVFREAFRVLIPGGKLAVADVQEGTPVGWFLNDAVDRFSLTGHKGLFFRPGELTALMAHAGFREVSERHERFTWDFPDLPSLVWYCRHLFGMVKAELPQVEQELRARFTIDCADSLVRLPWSLAYAVGTKPF</sequence>
<dbReference type="InterPro" id="IPR013216">
    <property type="entry name" value="Methyltransf_11"/>
</dbReference>
<name>A0AA86N3H8_9BACT</name>
<organism evidence="2 3">
    <name type="scientific">Nitrospira tepida</name>
    <dbReference type="NCBI Taxonomy" id="2973512"/>
    <lineage>
        <taxon>Bacteria</taxon>
        <taxon>Pseudomonadati</taxon>
        <taxon>Nitrospirota</taxon>
        <taxon>Nitrospiria</taxon>
        <taxon>Nitrospirales</taxon>
        <taxon>Nitrospiraceae</taxon>
        <taxon>Nitrospira</taxon>
    </lineage>
</organism>
<proteinExistence type="predicted"/>
<dbReference type="AlphaFoldDB" id="A0AA86N3H8"/>
<evidence type="ECO:0000313" key="2">
    <source>
        <dbReference type="EMBL" id="CAI4033997.1"/>
    </source>
</evidence>
<evidence type="ECO:0000313" key="3">
    <source>
        <dbReference type="Proteomes" id="UP001179121"/>
    </source>
</evidence>
<keyword evidence="2" id="KW-0489">Methyltransferase</keyword>
<dbReference type="GO" id="GO:0008757">
    <property type="term" value="F:S-adenosylmethionine-dependent methyltransferase activity"/>
    <property type="evidence" value="ECO:0007669"/>
    <property type="project" value="InterPro"/>
</dbReference>
<dbReference type="Proteomes" id="UP001179121">
    <property type="component" value="Chromosome"/>
</dbReference>
<accession>A0AA86N3H8</accession>
<keyword evidence="3" id="KW-1185">Reference proteome</keyword>
<reference evidence="2" key="1">
    <citation type="submission" date="2022-10" db="EMBL/GenBank/DDBJ databases">
        <authorList>
            <person name="Koch H."/>
        </authorList>
    </citation>
    <scope>NUCLEOTIDE SEQUENCE</scope>
    <source>
        <strain evidence="2">DNF</strain>
    </source>
</reference>
<dbReference type="EMBL" id="OX365700">
    <property type="protein sequence ID" value="CAI4033997.1"/>
    <property type="molecule type" value="Genomic_DNA"/>
</dbReference>
<protein>
    <submittedName>
        <fullName evidence="2">SAM-dependent methyltransferase</fullName>
    </submittedName>
</protein>
<evidence type="ECO:0000259" key="1">
    <source>
        <dbReference type="Pfam" id="PF08241"/>
    </source>
</evidence>
<dbReference type="KEGG" id="nti:DNFV4_04439"/>
<feature type="domain" description="Methyltransferase type 11" evidence="1">
    <location>
        <begin position="50"/>
        <end position="136"/>
    </location>
</feature>